<evidence type="ECO:0000256" key="15">
    <source>
        <dbReference type="SAM" id="Coils"/>
    </source>
</evidence>
<sequence>MTPLFIAQPSCSKTLLSQVNEVVEPVVYWRQIEKFEMCDDFSDDDGTDELLSAISFDILPEVKKDTNGKNLSPSPKETQKQDHVNVPEEFPFPFIPYNIQLGFMKALYECLQLGKIGIFESPTGTGKSLSVICGSLKWLRDYKEEQLKQLENLMKEEANTNELIEAKSKDAKELDWITEFSEKTKKEEELNKILEKKALFDADKKIKGKHKTSKRKCHELESEFDNLIKSSSEDIKDAFEAELREIHKLENPEENEDAEIVLSEYISDNEGDGEKNDSGGDNGNDTSEEHIMKIYYCSRTHSQLSQFIKEIKKSPYGDDVSVTTLASRQNMCINENVQRLKSLTLINDQCLELQKSKKSSSTKEKQPKKQKQASCPFYKVERIEHYKDRILTEVRDIEQLVNLGKQMKCCPYYGTRFSIAAAEIVALPYNTMLHRSTRESCGIKLEGNIVIIDEAHNLLETINNIHSVEVFGSQLCQAHSQLSQYVQRYRNKLKAKNLMYTNQILFLLSRFVVYIGGVLDTPSDSQHLKKIESKIFTINDFLYETKLDNINLFKILRYCQKSQISKKLNGFVEKYQPSSVKYVPLSVKKPENSRSGISQFLEQLSDKQNSCKNTPNKVPEPVQITNEPPEMRSPLMHIESFLEALTNADKDGRIVLNRKNLLSVSSIKFLLLNPAVEFKCIVDEARAVVNEFKEQLFQSVGVQPERILEYSCGHVIPDNNLLTIALANGPSGQEMDFTFKSRNNVQTLNELGHVVVNMCNVIPGGIVCFFPSYDFENHVSSHWTTSGVLQRISNKKKIFREARKAGESDKVLNSYAQCIEKCKYSEDAKITGAILFSVVGGKLSEGINFSDDLGRCVMLVGMPYPNINSPELKEKMEYLNANYPSGPGDKTAGQIHYENLCMKAVNQSIGRAIRHQNDYATVLLLDKRYQKPSVAAKLPGWIQKDVKNKNFGPAVAAISKFFASKNETKIVQN</sequence>
<gene>
    <name evidence="18" type="ORF">OCTVUL_1B005977</name>
</gene>
<accession>A0AA36FB93</accession>
<comment type="similarity">
    <text evidence="3">Belongs to the DEAD box helicase family. DEAH subfamily. DDX11/CHL1 sub-subfamily.</text>
</comment>
<evidence type="ECO:0000313" key="18">
    <source>
        <dbReference type="EMBL" id="CAI9731600.1"/>
    </source>
</evidence>
<dbReference type="InterPro" id="IPR013020">
    <property type="entry name" value="Rad3/Chl1-like"/>
</dbReference>
<keyword evidence="8" id="KW-0067">ATP-binding</keyword>
<evidence type="ECO:0000256" key="12">
    <source>
        <dbReference type="ARBA" id="ARBA00023125"/>
    </source>
</evidence>
<evidence type="ECO:0000256" key="9">
    <source>
        <dbReference type="ARBA" id="ARBA00022884"/>
    </source>
</evidence>
<dbReference type="PROSITE" id="PS51193">
    <property type="entry name" value="HELICASE_ATP_BIND_2"/>
    <property type="match status" value="1"/>
</dbReference>
<dbReference type="GO" id="GO:0005524">
    <property type="term" value="F:ATP binding"/>
    <property type="evidence" value="ECO:0007669"/>
    <property type="project" value="UniProtKB-KW"/>
</dbReference>
<dbReference type="GO" id="GO:0003677">
    <property type="term" value="F:DNA binding"/>
    <property type="evidence" value="ECO:0007669"/>
    <property type="project" value="UniProtKB-KW"/>
</dbReference>
<dbReference type="SMART" id="SM00491">
    <property type="entry name" value="HELICc2"/>
    <property type="match status" value="1"/>
</dbReference>
<dbReference type="InterPro" id="IPR014013">
    <property type="entry name" value="Helic_SF1/SF2_ATP-bd_DinG/Rad3"/>
</dbReference>
<dbReference type="GO" id="GO:0003678">
    <property type="term" value="F:DNA helicase activity"/>
    <property type="evidence" value="ECO:0007669"/>
    <property type="project" value="InterPro"/>
</dbReference>
<dbReference type="GO" id="GO:0016818">
    <property type="term" value="F:hydrolase activity, acting on acid anhydrides, in phosphorus-containing anhydrides"/>
    <property type="evidence" value="ECO:0007669"/>
    <property type="project" value="InterPro"/>
</dbReference>
<comment type="subcellular location">
    <subcellularLocation>
        <location evidence="2">Nucleus</location>
    </subcellularLocation>
</comment>
<dbReference type="GO" id="GO:0051536">
    <property type="term" value="F:iron-sulfur cluster binding"/>
    <property type="evidence" value="ECO:0007669"/>
    <property type="project" value="UniProtKB-KW"/>
</dbReference>
<dbReference type="GO" id="GO:0034085">
    <property type="term" value="P:establishment of sister chromatid cohesion"/>
    <property type="evidence" value="ECO:0007669"/>
    <property type="project" value="TreeGrafter"/>
</dbReference>
<evidence type="ECO:0000256" key="3">
    <source>
        <dbReference type="ARBA" id="ARBA00008435"/>
    </source>
</evidence>
<dbReference type="Proteomes" id="UP001162480">
    <property type="component" value="Chromosome 13"/>
</dbReference>
<evidence type="ECO:0000256" key="4">
    <source>
        <dbReference type="ARBA" id="ARBA00022723"/>
    </source>
</evidence>
<dbReference type="GO" id="GO:0003723">
    <property type="term" value="F:RNA binding"/>
    <property type="evidence" value="ECO:0007669"/>
    <property type="project" value="UniProtKB-KW"/>
</dbReference>
<evidence type="ECO:0000256" key="1">
    <source>
        <dbReference type="ARBA" id="ARBA00001966"/>
    </source>
</evidence>
<proteinExistence type="inferred from homology"/>
<dbReference type="CDD" id="cd18788">
    <property type="entry name" value="SF2_C_XPD"/>
    <property type="match status" value="1"/>
</dbReference>
<dbReference type="EMBL" id="OX597826">
    <property type="protein sequence ID" value="CAI9731600.1"/>
    <property type="molecule type" value="Genomic_DNA"/>
</dbReference>
<dbReference type="GO" id="GO:0006139">
    <property type="term" value="P:nucleobase-containing compound metabolic process"/>
    <property type="evidence" value="ECO:0007669"/>
    <property type="project" value="InterPro"/>
</dbReference>
<dbReference type="SMART" id="SM00488">
    <property type="entry name" value="DEXDc2"/>
    <property type="match status" value="1"/>
</dbReference>
<keyword evidence="10" id="KW-0408">Iron</keyword>
<evidence type="ECO:0000256" key="5">
    <source>
        <dbReference type="ARBA" id="ARBA00022741"/>
    </source>
</evidence>
<evidence type="ECO:0000256" key="6">
    <source>
        <dbReference type="ARBA" id="ARBA00022801"/>
    </source>
</evidence>
<evidence type="ECO:0000256" key="14">
    <source>
        <dbReference type="ARBA" id="ARBA00023242"/>
    </source>
</evidence>
<evidence type="ECO:0000313" key="19">
    <source>
        <dbReference type="Proteomes" id="UP001162480"/>
    </source>
</evidence>
<dbReference type="InterPro" id="IPR010614">
    <property type="entry name" value="RAD3-like_helicase_DEAD"/>
</dbReference>
<dbReference type="InterPro" id="IPR006554">
    <property type="entry name" value="Helicase-like_DEXD_c2"/>
</dbReference>
<keyword evidence="6" id="KW-0378">Hydrolase</keyword>
<dbReference type="Gene3D" id="3.40.50.300">
    <property type="entry name" value="P-loop containing nucleotide triphosphate hydrolases"/>
    <property type="match status" value="3"/>
</dbReference>
<keyword evidence="4" id="KW-0479">Metal-binding</keyword>
<dbReference type="FunFam" id="3.40.50.300:FF:001050">
    <property type="entry name" value="ATP-dependent DNA helicase DDX11"/>
    <property type="match status" value="1"/>
</dbReference>
<evidence type="ECO:0000256" key="16">
    <source>
        <dbReference type="SAM" id="MobiDB-lite"/>
    </source>
</evidence>
<protein>
    <submittedName>
        <fullName evidence="18">ATP-dependent DNA helicase DDX11-like isoform X1</fullName>
    </submittedName>
</protein>
<evidence type="ECO:0000259" key="17">
    <source>
        <dbReference type="PROSITE" id="PS51193"/>
    </source>
</evidence>
<feature type="region of interest" description="Disordered" evidence="16">
    <location>
        <begin position="267"/>
        <end position="287"/>
    </location>
</feature>
<reference evidence="18" key="1">
    <citation type="submission" date="2023-08" db="EMBL/GenBank/DDBJ databases">
        <authorList>
            <person name="Alioto T."/>
            <person name="Alioto T."/>
            <person name="Gomez Garrido J."/>
        </authorList>
    </citation>
    <scope>NUCLEOTIDE SEQUENCE</scope>
</reference>
<keyword evidence="5" id="KW-0547">Nucleotide-binding</keyword>
<keyword evidence="9" id="KW-0694">RNA-binding</keyword>
<keyword evidence="15" id="KW-0175">Coiled coil</keyword>
<dbReference type="GO" id="GO:0046872">
    <property type="term" value="F:metal ion binding"/>
    <property type="evidence" value="ECO:0007669"/>
    <property type="project" value="UniProtKB-KW"/>
</dbReference>
<evidence type="ECO:0000256" key="13">
    <source>
        <dbReference type="ARBA" id="ARBA00023235"/>
    </source>
</evidence>
<keyword evidence="11" id="KW-0411">Iron-sulfur</keyword>
<evidence type="ECO:0000256" key="2">
    <source>
        <dbReference type="ARBA" id="ARBA00004123"/>
    </source>
</evidence>
<dbReference type="InterPro" id="IPR045028">
    <property type="entry name" value="DinG/Rad3-like"/>
</dbReference>
<dbReference type="PANTHER" id="PTHR11472">
    <property type="entry name" value="DNA REPAIR DEAD HELICASE RAD3/XP-D SUBFAMILY MEMBER"/>
    <property type="match status" value="1"/>
</dbReference>
<dbReference type="InterPro" id="IPR027417">
    <property type="entry name" value="P-loop_NTPase"/>
</dbReference>
<evidence type="ECO:0000256" key="8">
    <source>
        <dbReference type="ARBA" id="ARBA00022840"/>
    </source>
</evidence>
<evidence type="ECO:0000256" key="7">
    <source>
        <dbReference type="ARBA" id="ARBA00022806"/>
    </source>
</evidence>
<organism evidence="18 19">
    <name type="scientific">Octopus vulgaris</name>
    <name type="common">Common octopus</name>
    <dbReference type="NCBI Taxonomy" id="6645"/>
    <lineage>
        <taxon>Eukaryota</taxon>
        <taxon>Metazoa</taxon>
        <taxon>Spiralia</taxon>
        <taxon>Lophotrochozoa</taxon>
        <taxon>Mollusca</taxon>
        <taxon>Cephalopoda</taxon>
        <taxon>Coleoidea</taxon>
        <taxon>Octopodiformes</taxon>
        <taxon>Octopoda</taxon>
        <taxon>Incirrata</taxon>
        <taxon>Octopodidae</taxon>
        <taxon>Octopus</taxon>
    </lineage>
</organism>
<keyword evidence="12" id="KW-0238">DNA-binding</keyword>
<feature type="domain" description="Helicase ATP-binding" evidence="17">
    <location>
        <begin position="86"/>
        <end position="505"/>
    </location>
</feature>
<name>A0AA36FB93_OCTVU</name>
<dbReference type="Pfam" id="PF13307">
    <property type="entry name" value="Helicase_C_2"/>
    <property type="match status" value="1"/>
</dbReference>
<dbReference type="SUPFAM" id="SSF52540">
    <property type="entry name" value="P-loop containing nucleoside triphosphate hydrolases"/>
    <property type="match status" value="1"/>
</dbReference>
<keyword evidence="14" id="KW-0539">Nucleus</keyword>
<dbReference type="InterPro" id="IPR006555">
    <property type="entry name" value="ATP-dep_Helicase_C"/>
</dbReference>
<dbReference type="PANTHER" id="PTHR11472:SF41">
    <property type="entry name" value="ATP-DEPENDENT DNA HELICASE DDX11-RELATED"/>
    <property type="match status" value="1"/>
</dbReference>
<dbReference type="AlphaFoldDB" id="A0AA36FB93"/>
<comment type="cofactor">
    <cofactor evidence="1">
        <name>[4Fe-4S] cluster</name>
        <dbReference type="ChEBI" id="CHEBI:49883"/>
    </cofactor>
</comment>
<evidence type="ECO:0000256" key="10">
    <source>
        <dbReference type="ARBA" id="ARBA00023004"/>
    </source>
</evidence>
<keyword evidence="7" id="KW-0347">Helicase</keyword>
<keyword evidence="19" id="KW-1185">Reference proteome</keyword>
<dbReference type="Pfam" id="PF06733">
    <property type="entry name" value="DEAD_2"/>
    <property type="match status" value="1"/>
</dbReference>
<feature type="coiled-coil region" evidence="15">
    <location>
        <begin position="136"/>
        <end position="197"/>
    </location>
</feature>
<keyword evidence="13" id="KW-0413">Isomerase</keyword>
<dbReference type="FunFam" id="3.40.50.300:FF:002532">
    <property type="entry name" value="DEAD/H-box helicase 11"/>
    <property type="match status" value="1"/>
</dbReference>
<dbReference type="NCBIfam" id="TIGR00604">
    <property type="entry name" value="rad3"/>
    <property type="match status" value="1"/>
</dbReference>
<dbReference type="GO" id="GO:0005634">
    <property type="term" value="C:nucleus"/>
    <property type="evidence" value="ECO:0007669"/>
    <property type="project" value="UniProtKB-SubCell"/>
</dbReference>
<evidence type="ECO:0000256" key="11">
    <source>
        <dbReference type="ARBA" id="ARBA00023014"/>
    </source>
</evidence>